<feature type="region of interest" description="Disordered" evidence="1">
    <location>
        <begin position="1"/>
        <end position="44"/>
    </location>
</feature>
<keyword evidence="3" id="KW-1185">Reference proteome</keyword>
<accession>A0A232LZA6</accession>
<reference evidence="2 3" key="1">
    <citation type="journal article" date="2015" name="Environ. Microbiol.">
        <title>Metagenome sequence of Elaphomyces granulatus from sporocarp tissue reveals Ascomycota ectomycorrhizal fingerprints of genome expansion and a Proteobacteria-rich microbiome.</title>
        <authorList>
            <person name="Quandt C.A."/>
            <person name="Kohler A."/>
            <person name="Hesse C.N."/>
            <person name="Sharpton T.J."/>
            <person name="Martin F."/>
            <person name="Spatafora J.W."/>
        </authorList>
    </citation>
    <scope>NUCLEOTIDE SEQUENCE [LARGE SCALE GENOMIC DNA]</scope>
    <source>
        <strain evidence="2 3">OSC145934</strain>
    </source>
</reference>
<comment type="caution">
    <text evidence="2">The sequence shown here is derived from an EMBL/GenBank/DDBJ whole genome shotgun (WGS) entry which is preliminary data.</text>
</comment>
<dbReference type="Proteomes" id="UP000243515">
    <property type="component" value="Unassembled WGS sequence"/>
</dbReference>
<protein>
    <submittedName>
        <fullName evidence="2">Uncharacterized protein</fullName>
    </submittedName>
</protein>
<evidence type="ECO:0000313" key="3">
    <source>
        <dbReference type="Proteomes" id="UP000243515"/>
    </source>
</evidence>
<gene>
    <name evidence="2" type="ORF">Egran_02823</name>
</gene>
<proteinExistence type="predicted"/>
<feature type="non-terminal residue" evidence="2">
    <location>
        <position position="1"/>
    </location>
</feature>
<name>A0A232LZA6_9EURO</name>
<evidence type="ECO:0000313" key="2">
    <source>
        <dbReference type="EMBL" id="OXV09414.1"/>
    </source>
</evidence>
<dbReference type="EMBL" id="NPHW01003550">
    <property type="protein sequence ID" value="OXV09414.1"/>
    <property type="molecule type" value="Genomic_DNA"/>
</dbReference>
<feature type="non-terminal residue" evidence="2">
    <location>
        <position position="44"/>
    </location>
</feature>
<sequence length="44" mass="4895">DGPQPLAVVRDPAEVGQRRLRRHRPLRREEDSPRPIAGEAGRAG</sequence>
<evidence type="ECO:0000256" key="1">
    <source>
        <dbReference type="SAM" id="MobiDB-lite"/>
    </source>
</evidence>
<dbReference type="AlphaFoldDB" id="A0A232LZA6"/>
<organism evidence="2 3">
    <name type="scientific">Elaphomyces granulatus</name>
    <dbReference type="NCBI Taxonomy" id="519963"/>
    <lineage>
        <taxon>Eukaryota</taxon>
        <taxon>Fungi</taxon>
        <taxon>Dikarya</taxon>
        <taxon>Ascomycota</taxon>
        <taxon>Pezizomycotina</taxon>
        <taxon>Eurotiomycetes</taxon>
        <taxon>Eurotiomycetidae</taxon>
        <taxon>Eurotiales</taxon>
        <taxon>Elaphomycetaceae</taxon>
        <taxon>Elaphomyces</taxon>
    </lineage>
</organism>